<feature type="domain" description="DJ-1/PfpI" evidence="4">
    <location>
        <begin position="26"/>
        <end position="221"/>
    </location>
</feature>
<evidence type="ECO:0000256" key="3">
    <source>
        <dbReference type="ARBA" id="ARBA00038493"/>
    </source>
</evidence>
<keyword evidence="1" id="KW-0346">Stress response</keyword>
<dbReference type="GO" id="GO:0005737">
    <property type="term" value="C:cytoplasm"/>
    <property type="evidence" value="ECO:0007669"/>
    <property type="project" value="TreeGrafter"/>
</dbReference>
<dbReference type="InterPro" id="IPR029062">
    <property type="entry name" value="Class_I_gatase-like"/>
</dbReference>
<organism evidence="5 6">
    <name type="scientific">Flavobacterium kingsejongi</name>
    <dbReference type="NCBI Taxonomy" id="1678728"/>
    <lineage>
        <taxon>Bacteria</taxon>
        <taxon>Pseudomonadati</taxon>
        <taxon>Bacteroidota</taxon>
        <taxon>Flavobacteriia</taxon>
        <taxon>Flavobacteriales</taxon>
        <taxon>Flavobacteriaceae</taxon>
        <taxon>Flavobacterium</taxon>
    </lineage>
</organism>
<reference evidence="5 6" key="1">
    <citation type="submission" date="2017-04" db="EMBL/GenBank/DDBJ databases">
        <title>Complete genome sequence of Flavobacterium kingsejong AJ004.</title>
        <authorList>
            <person name="Lee P.C."/>
        </authorList>
    </citation>
    <scope>NUCLEOTIDE SEQUENCE [LARGE SCALE GENOMIC DNA]</scope>
    <source>
        <strain evidence="5 6">AJ004</strain>
    </source>
</reference>
<evidence type="ECO:0000256" key="2">
    <source>
        <dbReference type="ARBA" id="ARBA00023239"/>
    </source>
</evidence>
<gene>
    <name evidence="5" type="ORF">FK004_03170</name>
</gene>
<name>A0A2S1LKL9_9FLAO</name>
<evidence type="ECO:0000313" key="6">
    <source>
        <dbReference type="Proteomes" id="UP000244677"/>
    </source>
</evidence>
<protein>
    <recommendedName>
        <fullName evidence="4">DJ-1/PfpI domain-containing protein</fullName>
    </recommendedName>
</protein>
<accession>A0A2S1LKL9</accession>
<dbReference type="AlphaFoldDB" id="A0A2S1LKL9"/>
<keyword evidence="2" id="KW-0456">Lyase</keyword>
<dbReference type="InterPro" id="IPR002818">
    <property type="entry name" value="DJ-1/PfpI"/>
</dbReference>
<evidence type="ECO:0000313" key="5">
    <source>
        <dbReference type="EMBL" id="AWG24295.1"/>
    </source>
</evidence>
<dbReference type="InterPro" id="IPR050325">
    <property type="entry name" value="Prot/Nucl_acid_deglycase"/>
</dbReference>
<keyword evidence="6" id="KW-1185">Reference proteome</keyword>
<dbReference type="PANTHER" id="PTHR48094">
    <property type="entry name" value="PROTEIN/NUCLEIC ACID DEGLYCASE DJ-1-RELATED"/>
    <property type="match status" value="1"/>
</dbReference>
<dbReference type="Gene3D" id="3.40.50.880">
    <property type="match status" value="1"/>
</dbReference>
<sequence length="225" mass="23947">MKILIIATSHSELGTTGHKTGLWLEELAAPYYTFVDNGIAITLASPKGGAIPMDPKSDDPDSQTEATIRFKADSAAVAVLQNSVPLSQIHPEEYDAVFVPGGHGPMWDIADNPEVNTILEYFTSNNKPIGSVCHGVAALVGVKDAKGQPLVAGKKITSFTNTEEELVQLTKIVPFLLETRLKTLGAEYSKKGDFAPYTVIDGKLVTGQNPASSVGTAEAILQLLK</sequence>
<dbReference type="OrthoDB" id="9792284at2"/>
<dbReference type="GO" id="GO:0019243">
    <property type="term" value="P:methylglyoxal catabolic process to D-lactate via S-lactoyl-glutathione"/>
    <property type="evidence" value="ECO:0007669"/>
    <property type="project" value="TreeGrafter"/>
</dbReference>
<dbReference type="Pfam" id="PF01965">
    <property type="entry name" value="DJ-1_PfpI"/>
    <property type="match status" value="1"/>
</dbReference>
<proteinExistence type="inferred from homology"/>
<dbReference type="KEGG" id="fki:FK004_03170"/>
<dbReference type="Proteomes" id="UP000244677">
    <property type="component" value="Chromosome"/>
</dbReference>
<evidence type="ECO:0000259" key="4">
    <source>
        <dbReference type="Pfam" id="PF01965"/>
    </source>
</evidence>
<dbReference type="CDD" id="cd03141">
    <property type="entry name" value="GATase1_Hsp31_like"/>
    <property type="match status" value="1"/>
</dbReference>
<dbReference type="SUPFAM" id="SSF52317">
    <property type="entry name" value="Class I glutamine amidotransferase-like"/>
    <property type="match status" value="1"/>
</dbReference>
<dbReference type="EMBL" id="CP020919">
    <property type="protein sequence ID" value="AWG24295.1"/>
    <property type="molecule type" value="Genomic_DNA"/>
</dbReference>
<dbReference type="GO" id="GO:0019172">
    <property type="term" value="F:glyoxalase III activity"/>
    <property type="evidence" value="ECO:0007669"/>
    <property type="project" value="TreeGrafter"/>
</dbReference>
<evidence type="ECO:0000256" key="1">
    <source>
        <dbReference type="ARBA" id="ARBA00023016"/>
    </source>
</evidence>
<dbReference type="PANTHER" id="PTHR48094:SF11">
    <property type="entry name" value="GLUTATHIONE-INDEPENDENT GLYOXALASE HSP31-RELATED"/>
    <property type="match status" value="1"/>
</dbReference>
<comment type="similarity">
    <text evidence="3">Belongs to the peptidase C56 family. HSP31-like subfamily.</text>
</comment>
<dbReference type="RefSeq" id="WP_108735946.1">
    <property type="nucleotide sequence ID" value="NZ_CP020919.1"/>
</dbReference>